<organism evidence="1 2">
    <name type="scientific">Bombyx mori</name>
    <name type="common">Silk moth</name>
    <dbReference type="NCBI Taxonomy" id="7091"/>
    <lineage>
        <taxon>Eukaryota</taxon>
        <taxon>Metazoa</taxon>
        <taxon>Ecdysozoa</taxon>
        <taxon>Arthropoda</taxon>
        <taxon>Hexapoda</taxon>
        <taxon>Insecta</taxon>
        <taxon>Pterygota</taxon>
        <taxon>Neoptera</taxon>
        <taxon>Endopterygota</taxon>
        <taxon>Lepidoptera</taxon>
        <taxon>Glossata</taxon>
        <taxon>Ditrysia</taxon>
        <taxon>Bombycoidea</taxon>
        <taxon>Bombycidae</taxon>
        <taxon>Bombycinae</taxon>
        <taxon>Bombyx</taxon>
    </lineage>
</organism>
<reference evidence="2" key="1">
    <citation type="journal article" date="2008" name="Insect Biochem. Mol. Biol.">
        <title>The genome of a lepidopteran model insect, the silkworm Bombyx mori.</title>
        <authorList>
            <consortium name="International Silkworm Genome Consortium"/>
        </authorList>
    </citation>
    <scope>NUCLEOTIDE SEQUENCE [LARGE SCALE GENOMIC DNA]</scope>
    <source>
        <strain evidence="2">p50T</strain>
    </source>
</reference>
<dbReference type="AlphaFoldDB" id="A0A8R2HUR3"/>
<dbReference type="Proteomes" id="UP000005204">
    <property type="component" value="Unassembled WGS sequence"/>
</dbReference>
<accession>A0A8R2HUR3</accession>
<protein>
    <submittedName>
        <fullName evidence="1">Uncharacterized protein</fullName>
    </submittedName>
</protein>
<dbReference type="GeneID" id="101739857"/>
<keyword evidence="2" id="KW-1185">Reference proteome</keyword>
<reference evidence="1" key="2">
    <citation type="submission" date="2022-06" db="UniProtKB">
        <authorList>
            <consortium name="EnsemblMetazoa"/>
        </authorList>
    </citation>
    <scope>IDENTIFICATION</scope>
    <source>
        <strain evidence="1">p50T (Dazao)</strain>
    </source>
</reference>
<dbReference type="EnsemblMetazoa" id="XM_021353343.2">
    <property type="protein sequence ID" value="XP_021209018.1"/>
    <property type="gene ID" value="LOC101739857"/>
</dbReference>
<evidence type="ECO:0000313" key="2">
    <source>
        <dbReference type="Proteomes" id="UP000005204"/>
    </source>
</evidence>
<evidence type="ECO:0000313" key="1">
    <source>
        <dbReference type="EnsemblMetazoa" id="XP_021209018.1"/>
    </source>
</evidence>
<name>A0A8R2HUR3_BOMMO</name>
<sequence>MFSSSSSECDCDFDRYVAESEFADNFCQNWTNPVYDAMKNPFIYYAQIPQPLNSQHYKKERRNKNWFVKAFQWYTQERTINQRNRRRFDYENNLPEFSAWLDNKYEHYLKENLYRSTFHIKLKQTSTFEANTLPTDNRLQAKILSLSQDGGDGQEKTMGSFEYILRPKNSIECCCSSQPSERYQTPVNTTKHTTQQVSKAIKHKSKSLTSLRTVYQPLDPATLSVEIKCHCEQHSEEITKYRNKSNRHENKDVLCCCLDKYSGVTGKTSNKYATEPVSKSDKNKFTNFEDSLEQSRVNIKATPGNVLCQCSVNGGQKDKSDRFYRDKNRNESIQISHVCCPSKLNMCAAAENVFLETNNFGIVRTNKEPFDLFTDEMSQTSDYSLNLHEYVNSTRPTFLKVYCGDVTCEDCNSK</sequence>
<dbReference type="RefSeq" id="XP_021209018.1">
    <property type="nucleotide sequence ID" value="XM_021353343.3"/>
</dbReference>
<proteinExistence type="predicted"/>